<dbReference type="EMBL" id="LSRE01000021">
    <property type="protein sequence ID" value="KXO96140.1"/>
    <property type="molecule type" value="Genomic_DNA"/>
</dbReference>
<feature type="transmembrane region" description="Helical" evidence="1">
    <location>
        <begin position="121"/>
        <end position="141"/>
    </location>
</feature>
<feature type="transmembrane region" description="Helical" evidence="1">
    <location>
        <begin position="257"/>
        <end position="278"/>
    </location>
</feature>
<dbReference type="InterPro" id="IPR030802">
    <property type="entry name" value="Permease_MalE"/>
</dbReference>
<gene>
    <name evidence="3" type="ORF">AXK60_21860</name>
    <name evidence="2" type="ORF">AXK61_23485</name>
</gene>
<dbReference type="EMBL" id="LSRF01000007">
    <property type="protein sequence ID" value="KXP14179.1"/>
    <property type="molecule type" value="Genomic_DNA"/>
</dbReference>
<dbReference type="OrthoDB" id="5243306at2"/>
<evidence type="ECO:0000313" key="3">
    <source>
        <dbReference type="EMBL" id="KXP14179.1"/>
    </source>
</evidence>
<reference evidence="2 5" key="2">
    <citation type="submission" date="2016-02" db="EMBL/GenBank/DDBJ databases">
        <authorList>
            <person name="Teng J.L."/>
            <person name="Tang Y."/>
            <person name="Huang Y."/>
            <person name="Guo F."/>
            <person name="Wei W."/>
            <person name="Chen J.H."/>
            <person name="Wong S.Y."/>
            <person name="Lau S.K."/>
            <person name="Woo P.C."/>
        </authorList>
    </citation>
    <scope>NUCLEOTIDE SEQUENCE [LARGE SCALE GENOMIC DNA]</scope>
    <source>
        <strain evidence="2 5">JCM 13375</strain>
    </source>
</reference>
<name>A0A138AUW3_9ACTN</name>
<keyword evidence="1" id="KW-0812">Transmembrane</keyword>
<feature type="transmembrane region" description="Helical" evidence="1">
    <location>
        <begin position="217"/>
        <end position="236"/>
    </location>
</feature>
<keyword evidence="1" id="KW-0472">Membrane</keyword>
<dbReference type="GO" id="GO:0043190">
    <property type="term" value="C:ATP-binding cassette (ABC) transporter complex"/>
    <property type="evidence" value="ECO:0007669"/>
    <property type="project" value="InterPro"/>
</dbReference>
<dbReference type="PANTHER" id="PTHR30188">
    <property type="entry name" value="ABC TRANSPORTER PERMEASE PROTEIN-RELATED"/>
    <property type="match status" value="1"/>
</dbReference>
<organism evidence="3 4">
    <name type="scientific">Tsukamurella pseudospumae</name>
    <dbReference type="NCBI Taxonomy" id="239498"/>
    <lineage>
        <taxon>Bacteria</taxon>
        <taxon>Bacillati</taxon>
        <taxon>Actinomycetota</taxon>
        <taxon>Actinomycetes</taxon>
        <taxon>Mycobacteriales</taxon>
        <taxon>Tsukamurellaceae</taxon>
        <taxon>Tsukamurella</taxon>
    </lineage>
</organism>
<evidence type="ECO:0000313" key="5">
    <source>
        <dbReference type="Proteomes" id="UP000070409"/>
    </source>
</evidence>
<dbReference type="GO" id="GO:0005548">
    <property type="term" value="F:phospholipid transporter activity"/>
    <property type="evidence" value="ECO:0007669"/>
    <property type="project" value="TreeGrafter"/>
</dbReference>
<evidence type="ECO:0000256" key="1">
    <source>
        <dbReference type="SAM" id="Phobius"/>
    </source>
</evidence>
<reference evidence="3" key="3">
    <citation type="submission" date="2016-02" db="EMBL/GenBank/DDBJ databases">
        <authorList>
            <person name="Teng J.L."/>
            <person name="Yang Y."/>
            <person name="Huang Y."/>
            <person name="Guo F."/>
            <person name="Wei W."/>
            <person name="Chen J.H."/>
            <person name="Wong S.Y."/>
            <person name="Lau S.K."/>
            <person name="Woo P.C."/>
        </authorList>
    </citation>
    <scope>NUCLEOTIDE SEQUENCE</scope>
    <source>
        <strain evidence="3">JCM 15929</strain>
    </source>
</reference>
<dbReference type="Pfam" id="PF02405">
    <property type="entry name" value="MlaE"/>
    <property type="match status" value="1"/>
</dbReference>
<proteinExistence type="predicted"/>
<feature type="transmembrane region" description="Helical" evidence="1">
    <location>
        <begin position="67"/>
        <end position="89"/>
    </location>
</feature>
<keyword evidence="1" id="KW-1133">Transmembrane helix</keyword>
<dbReference type="PANTHER" id="PTHR30188:SF4">
    <property type="entry name" value="PROTEIN TRIGALACTOSYLDIACYLGLYCEROL 1, CHLOROPLASTIC"/>
    <property type="match status" value="1"/>
</dbReference>
<evidence type="ECO:0000313" key="2">
    <source>
        <dbReference type="EMBL" id="KXO96140.1"/>
    </source>
</evidence>
<feature type="transmembrane region" description="Helical" evidence="1">
    <location>
        <begin position="162"/>
        <end position="193"/>
    </location>
</feature>
<accession>A0A138AUW3</accession>
<keyword evidence="5" id="KW-1185">Reference proteome</keyword>
<dbReference type="STRING" id="239498.AXK60_21860"/>
<dbReference type="Proteomes" id="UP000070258">
    <property type="component" value="Unassembled WGS sequence"/>
</dbReference>
<dbReference type="Proteomes" id="UP000070409">
    <property type="component" value="Unassembled WGS sequence"/>
</dbReference>
<reference evidence="4" key="1">
    <citation type="submission" date="2016-02" db="EMBL/GenBank/DDBJ databases">
        <authorList>
            <person name="Wen L."/>
            <person name="He K."/>
            <person name="Yang H."/>
        </authorList>
    </citation>
    <scope>NUCLEOTIDE SEQUENCE [LARGE SCALE GENOMIC DNA]</scope>
    <source>
        <strain evidence="4">JCM 15929</strain>
    </source>
</reference>
<dbReference type="AlphaFoldDB" id="A0A138AUW3"/>
<protein>
    <submittedName>
        <fullName evidence="3">ABC transporter permease</fullName>
    </submittedName>
</protein>
<comment type="caution">
    <text evidence="3">The sequence shown here is derived from an EMBL/GenBank/DDBJ whole genome shotgun (WGS) entry which is preliminary data.</text>
</comment>
<sequence>MPKQAPQDAPVARPGAIAALRANLDANALGPVRTLGRTVELVLNATVSMVADVLRAKVPVREVVVQAWFLVSVTAVPAFLMAVPFGVIVTIQVGSIVNQIGAGSLMGAASGLTVIQQAAPLAAGLLLGGAGASAIAADLGSRTIREEVDAMRVMGIDPVRRLVVPRMVAAALVAPLLCVFITVVGIGAAYYLAVFGQNVTSGSYWLSFGAYATTRDFGFSLLKAAIFGLIIAVLGCQHGLEAKGGARGVADSVNTTVVVSTVGIIVLNFALTQIYTSYFPMRVG</sequence>
<evidence type="ECO:0000313" key="4">
    <source>
        <dbReference type="Proteomes" id="UP000070258"/>
    </source>
</evidence>
<dbReference type="RefSeq" id="WP_068570239.1">
    <property type="nucleotide sequence ID" value="NZ_LSRE01000021.1"/>
</dbReference>